<dbReference type="AlphaFoldDB" id="A0A432MBT9"/>
<proteinExistence type="predicted"/>
<dbReference type="EMBL" id="RYYV01000001">
    <property type="protein sequence ID" value="RUL79717.1"/>
    <property type="molecule type" value="Genomic_DNA"/>
</dbReference>
<sequence>MLLALCTLLAACEPRDFTYRGENGRISLEGNVLTLDVDNVPEATIGSSGDFFIDGKAASLSPAQRGLLVLYYQSVTDIRDQANGMKAGVTAAKNAFVKKPGSDAEQKLEESVESQVHQMSVKMCQDEVNLASVQAQLIAQMPAFKPYGDIFREKHADECTKA</sequence>
<accession>A0A432MBT9</accession>
<evidence type="ECO:0008006" key="3">
    <source>
        <dbReference type="Google" id="ProtNLM"/>
    </source>
</evidence>
<comment type="caution">
    <text evidence="1">The sequence shown here is derived from an EMBL/GenBank/DDBJ whole genome shotgun (WGS) entry which is preliminary data.</text>
</comment>
<evidence type="ECO:0000313" key="1">
    <source>
        <dbReference type="EMBL" id="RUL79717.1"/>
    </source>
</evidence>
<protein>
    <recommendedName>
        <fullName evidence="3">DUF2884 family protein</fullName>
    </recommendedName>
</protein>
<dbReference type="RefSeq" id="WP_126682770.1">
    <property type="nucleotide sequence ID" value="NZ_RYYV01000001.1"/>
</dbReference>
<gene>
    <name evidence="1" type="ORF">EKH80_00510</name>
</gene>
<name>A0A432MBT9_9GAMM</name>
<keyword evidence="2" id="KW-1185">Reference proteome</keyword>
<dbReference type="OrthoDB" id="5955644at2"/>
<organism evidence="1 2">
    <name type="scientific">Dyella choica</name>
    <dbReference type="NCBI Taxonomy" id="1927959"/>
    <lineage>
        <taxon>Bacteria</taxon>
        <taxon>Pseudomonadati</taxon>
        <taxon>Pseudomonadota</taxon>
        <taxon>Gammaproteobacteria</taxon>
        <taxon>Lysobacterales</taxon>
        <taxon>Rhodanobacteraceae</taxon>
        <taxon>Dyella</taxon>
    </lineage>
</organism>
<reference evidence="1 2" key="1">
    <citation type="submission" date="2018-12" db="EMBL/GenBank/DDBJ databases">
        <title>Dyella dinghuensis sp. nov. DHOA06 and Dyella choica sp. nov. 4M-K27, isolated from forest soil.</title>
        <authorList>
            <person name="Qiu L.-H."/>
            <person name="Gao Z.-H."/>
        </authorList>
    </citation>
    <scope>NUCLEOTIDE SEQUENCE [LARGE SCALE GENOMIC DNA]</scope>
    <source>
        <strain evidence="1 2">4M-K27</strain>
    </source>
</reference>
<dbReference type="Proteomes" id="UP000274358">
    <property type="component" value="Unassembled WGS sequence"/>
</dbReference>
<evidence type="ECO:0000313" key="2">
    <source>
        <dbReference type="Proteomes" id="UP000274358"/>
    </source>
</evidence>